<dbReference type="AlphaFoldDB" id="A0A9P4L681"/>
<proteinExistence type="predicted"/>
<dbReference type="RefSeq" id="XP_040786078.1">
    <property type="nucleotide sequence ID" value="XM_040926779.1"/>
</dbReference>
<reference evidence="1" key="1">
    <citation type="submission" date="2020-01" db="EMBL/GenBank/DDBJ databases">
        <authorList>
            <consortium name="DOE Joint Genome Institute"/>
            <person name="Haridas S."/>
            <person name="Albert R."/>
            <person name="Binder M."/>
            <person name="Bloem J."/>
            <person name="Labutti K."/>
            <person name="Salamov A."/>
            <person name="Andreopoulos B."/>
            <person name="Baker S.E."/>
            <person name="Barry K."/>
            <person name="Bills G."/>
            <person name="Bluhm B.H."/>
            <person name="Cannon C."/>
            <person name="Castanera R."/>
            <person name="Culley D.E."/>
            <person name="Daum C."/>
            <person name="Ezra D."/>
            <person name="Gonzalez J.B."/>
            <person name="Henrissat B."/>
            <person name="Kuo A."/>
            <person name="Liang C."/>
            <person name="Lipzen A."/>
            <person name="Lutzoni F."/>
            <person name="Magnuson J."/>
            <person name="Mondo S."/>
            <person name="Nolan M."/>
            <person name="Ohm R."/>
            <person name="Pangilinan J."/>
            <person name="Park H.-J."/>
            <person name="Ramirez L."/>
            <person name="Alfaro M."/>
            <person name="Sun H."/>
            <person name="Tritt A."/>
            <person name="Yoshinaga Y."/>
            <person name="Zwiers L.-H."/>
            <person name="Turgeon B.G."/>
            <person name="Goodwin S.B."/>
            <person name="Spatafora J.W."/>
            <person name="Crous P.W."/>
            <person name="Grigoriev I.V."/>
        </authorList>
    </citation>
    <scope>NUCLEOTIDE SEQUENCE</scope>
    <source>
        <strain evidence="1">CBS 394.84</strain>
    </source>
</reference>
<dbReference type="GeneID" id="63844031"/>
<name>A0A9P4L681_9PLEO</name>
<gene>
    <name evidence="1" type="ORF">K460DRAFT_146506</name>
</gene>
<accession>A0A9P4L681</accession>
<dbReference type="EMBL" id="ML976617">
    <property type="protein sequence ID" value="KAF1843515.1"/>
    <property type="molecule type" value="Genomic_DNA"/>
</dbReference>
<protein>
    <submittedName>
        <fullName evidence="1">Uncharacterized protein</fullName>
    </submittedName>
</protein>
<dbReference type="Proteomes" id="UP000800039">
    <property type="component" value="Unassembled WGS sequence"/>
</dbReference>
<evidence type="ECO:0000313" key="1">
    <source>
        <dbReference type="EMBL" id="KAF1843515.1"/>
    </source>
</evidence>
<keyword evidence="2" id="KW-1185">Reference proteome</keyword>
<organism evidence="1 2">
    <name type="scientific">Cucurbitaria berberidis CBS 394.84</name>
    <dbReference type="NCBI Taxonomy" id="1168544"/>
    <lineage>
        <taxon>Eukaryota</taxon>
        <taxon>Fungi</taxon>
        <taxon>Dikarya</taxon>
        <taxon>Ascomycota</taxon>
        <taxon>Pezizomycotina</taxon>
        <taxon>Dothideomycetes</taxon>
        <taxon>Pleosporomycetidae</taxon>
        <taxon>Pleosporales</taxon>
        <taxon>Pleosporineae</taxon>
        <taxon>Cucurbitariaceae</taxon>
        <taxon>Cucurbitaria</taxon>
    </lineage>
</organism>
<sequence>MSGAGGRRSLRGMQVRLKAGKRMWYRVLEQSRGRGFVGLGGIAGGLLGLRFGAGSSQKVVECAPGIAYKEARRTRAVSGRDCWCTRPRRVTARRQWKPVGPSFRLQSRLIISEGGGHGHGQAATT</sequence>
<evidence type="ECO:0000313" key="2">
    <source>
        <dbReference type="Proteomes" id="UP000800039"/>
    </source>
</evidence>
<comment type="caution">
    <text evidence="1">The sequence shown here is derived from an EMBL/GenBank/DDBJ whole genome shotgun (WGS) entry which is preliminary data.</text>
</comment>